<dbReference type="InterPro" id="IPR050121">
    <property type="entry name" value="Cytochrome_P450_monoxygenase"/>
</dbReference>
<evidence type="ECO:0000256" key="1">
    <source>
        <dbReference type="ARBA" id="ARBA00001971"/>
    </source>
</evidence>
<comment type="caution">
    <text evidence="7">The sequence shown here is derived from an EMBL/GenBank/DDBJ whole genome shotgun (WGS) entry which is preliminary data.</text>
</comment>
<dbReference type="InterPro" id="IPR036396">
    <property type="entry name" value="Cyt_P450_sf"/>
</dbReference>
<dbReference type="PANTHER" id="PTHR24305">
    <property type="entry name" value="CYTOCHROME P450"/>
    <property type="match status" value="1"/>
</dbReference>
<dbReference type="PANTHER" id="PTHR24305:SF166">
    <property type="entry name" value="CYTOCHROME P450 12A4, MITOCHONDRIAL-RELATED"/>
    <property type="match status" value="1"/>
</dbReference>
<dbReference type="Pfam" id="PF00067">
    <property type="entry name" value="p450"/>
    <property type="match status" value="1"/>
</dbReference>
<accession>A0ABQ3SDI3</accession>
<evidence type="ECO:0000313" key="7">
    <source>
        <dbReference type="EMBL" id="GHI66002.1"/>
    </source>
</evidence>
<feature type="region of interest" description="Disordered" evidence="6">
    <location>
        <begin position="274"/>
        <end position="294"/>
    </location>
</feature>
<dbReference type="PRINTS" id="PR00465">
    <property type="entry name" value="EP450IV"/>
</dbReference>
<comment type="cofactor">
    <cofactor evidence="1">
        <name>heme</name>
        <dbReference type="ChEBI" id="CHEBI:30413"/>
    </cofactor>
</comment>
<dbReference type="PROSITE" id="PS00086">
    <property type="entry name" value="CYTOCHROME_P450"/>
    <property type="match status" value="1"/>
</dbReference>
<evidence type="ECO:0000256" key="5">
    <source>
        <dbReference type="RuleBase" id="RU000461"/>
    </source>
</evidence>
<comment type="similarity">
    <text evidence="2 5">Belongs to the cytochrome P450 family.</text>
</comment>
<dbReference type="RefSeq" id="WP_189927276.1">
    <property type="nucleotide sequence ID" value="NZ_BMSI01000016.1"/>
</dbReference>
<dbReference type="GeneID" id="91475386"/>
<evidence type="ECO:0000256" key="2">
    <source>
        <dbReference type="ARBA" id="ARBA00010617"/>
    </source>
</evidence>
<feature type="compositionally biased region" description="Low complexity" evidence="6">
    <location>
        <begin position="279"/>
        <end position="290"/>
    </location>
</feature>
<gene>
    <name evidence="7" type="ORF">Saso_76520</name>
</gene>
<keyword evidence="3 5" id="KW-0479">Metal-binding</keyword>
<keyword evidence="5" id="KW-0503">Monooxygenase</keyword>
<feature type="region of interest" description="Disordered" evidence="6">
    <location>
        <begin position="413"/>
        <end position="437"/>
    </location>
</feature>
<proteinExistence type="inferred from homology"/>
<dbReference type="InterPro" id="IPR001128">
    <property type="entry name" value="Cyt_P450"/>
</dbReference>
<keyword evidence="5" id="KW-0560">Oxidoreductase</keyword>
<name>A0ABQ3SDI3_9ACTN</name>
<keyword evidence="8" id="KW-1185">Reference proteome</keyword>
<keyword evidence="5" id="KW-0349">Heme</keyword>
<organism evidence="7 8">
    <name type="scientific">Streptomyces asoensis</name>
    <dbReference type="NCBI Taxonomy" id="249586"/>
    <lineage>
        <taxon>Bacteria</taxon>
        <taxon>Bacillati</taxon>
        <taxon>Actinomycetota</taxon>
        <taxon>Actinomycetes</taxon>
        <taxon>Kitasatosporales</taxon>
        <taxon>Streptomycetaceae</taxon>
        <taxon>Streptomyces</taxon>
    </lineage>
</organism>
<protein>
    <submittedName>
        <fullName evidence="7">Cytochrome P450</fullName>
    </submittedName>
</protein>
<dbReference type="SUPFAM" id="SSF48264">
    <property type="entry name" value="Cytochrome P450"/>
    <property type="match status" value="1"/>
</dbReference>
<dbReference type="Gene3D" id="1.10.630.10">
    <property type="entry name" value="Cytochrome P450"/>
    <property type="match status" value="1"/>
</dbReference>
<dbReference type="Proteomes" id="UP000649259">
    <property type="component" value="Unassembled WGS sequence"/>
</dbReference>
<evidence type="ECO:0000313" key="8">
    <source>
        <dbReference type="Proteomes" id="UP000649259"/>
    </source>
</evidence>
<evidence type="ECO:0000256" key="6">
    <source>
        <dbReference type="SAM" id="MobiDB-lite"/>
    </source>
</evidence>
<dbReference type="PRINTS" id="PR00385">
    <property type="entry name" value="P450"/>
</dbReference>
<evidence type="ECO:0000256" key="3">
    <source>
        <dbReference type="ARBA" id="ARBA00022723"/>
    </source>
</evidence>
<sequence>MAPTPRDAGGPAPFRFSRMERDLRGHRLRTVSVDGMPAQFVTDPALVRRILVKDGKHYGKGELFQKARILSRAGLLAPDDTLHRHYRRLAHPYLRTAAVAGHTPLMQDIARSTVAPWRPGRPLDIQAEMCRAASGIALSTLFGTLPEETSGTLGEHLAALSWEMIRKPLYGAAARSPQPAGRLARAFTDFRALLAPLAGRRDPAHPTAGYLSALLTDTGPDGTTALDAGQICDEAVMMLTAATVTTASVMSWALHLLAQDPLVEEKVLKDLAHTESTDPDTGTGPAAGARPGHGHGPPGYALRFLMEVLRLYPPVWITCRKTLTPVTLGEHTLPADTHVMFSSYLLHRDPDRYPDPHRLDPDRWLTLRPSAQDASYIPFGAGARGCVGETFAWKELETLLGAVAREWRLSAGPGSRVRAAPHTTLHPQRLLMTPEPR</sequence>
<dbReference type="InterPro" id="IPR002403">
    <property type="entry name" value="Cyt_P450_E_grp-IV"/>
</dbReference>
<dbReference type="EMBL" id="BNEB01000006">
    <property type="protein sequence ID" value="GHI66002.1"/>
    <property type="molecule type" value="Genomic_DNA"/>
</dbReference>
<evidence type="ECO:0000256" key="4">
    <source>
        <dbReference type="ARBA" id="ARBA00023004"/>
    </source>
</evidence>
<dbReference type="InterPro" id="IPR017972">
    <property type="entry name" value="Cyt_P450_CS"/>
</dbReference>
<reference evidence="8" key="1">
    <citation type="submission" date="2023-07" db="EMBL/GenBank/DDBJ databases">
        <title>Whole genome shotgun sequence of Streptomyces cacaoi subsp. asoensis NBRC 13813.</title>
        <authorList>
            <person name="Komaki H."/>
            <person name="Tamura T."/>
        </authorList>
    </citation>
    <scope>NUCLEOTIDE SEQUENCE [LARGE SCALE GENOMIC DNA]</scope>
    <source>
        <strain evidence="8">NBRC 13813</strain>
    </source>
</reference>
<keyword evidence="4 5" id="KW-0408">Iron</keyword>